<name>F1TED1_9FIRM</name>
<dbReference type="AlphaFoldDB" id="F1TED1"/>
<comment type="caution">
    <text evidence="1">The sequence shown here is derived from an EMBL/GenBank/DDBJ whole genome shotgun (WGS) entry which is preliminary data.</text>
</comment>
<protein>
    <submittedName>
        <fullName evidence="1">Uncharacterized protein</fullName>
    </submittedName>
</protein>
<gene>
    <name evidence="1" type="ORF">Cpap_1489</name>
</gene>
<evidence type="ECO:0000313" key="2">
    <source>
        <dbReference type="Proteomes" id="UP000003860"/>
    </source>
</evidence>
<proteinExistence type="predicted"/>
<dbReference type="Proteomes" id="UP000003860">
    <property type="component" value="Unassembled WGS sequence"/>
</dbReference>
<dbReference type="RefSeq" id="WP_004620107.1">
    <property type="nucleotide sequence ID" value="NZ_ACXX02000009.1"/>
</dbReference>
<dbReference type="EMBL" id="ACXX02000009">
    <property type="protein sequence ID" value="EGD47097.1"/>
    <property type="molecule type" value="Genomic_DNA"/>
</dbReference>
<organism evidence="1 2">
    <name type="scientific">Ruminiclostridium papyrosolvens DSM 2782</name>
    <dbReference type="NCBI Taxonomy" id="588581"/>
    <lineage>
        <taxon>Bacteria</taxon>
        <taxon>Bacillati</taxon>
        <taxon>Bacillota</taxon>
        <taxon>Clostridia</taxon>
        <taxon>Eubacteriales</taxon>
        <taxon>Oscillospiraceae</taxon>
        <taxon>Ruminiclostridium</taxon>
    </lineage>
</organism>
<accession>F1TED1</accession>
<sequence length="98" mass="11925">MNLIPQLQKRLDRFVKQSEKNDKEYTENKKSFECYFSDRFEIDKKINGVFELQRKKIREQEFSDKQLDIWLMKIANEKKPGKLVRNIEEVRKEVNDIG</sequence>
<evidence type="ECO:0000313" key="1">
    <source>
        <dbReference type="EMBL" id="EGD47097.1"/>
    </source>
</evidence>
<reference evidence="1" key="1">
    <citation type="submission" date="2009-07" db="EMBL/GenBank/DDBJ databases">
        <authorList>
            <consortium name="US DOE Joint Genome Institute (JGI-PGF)"/>
            <person name="Lucas S."/>
            <person name="Copeland A."/>
            <person name="Lapidus A."/>
            <person name="Glavina del Rio T."/>
            <person name="Tice H."/>
            <person name="Bruce D."/>
            <person name="Goodwin L."/>
            <person name="Pitluck S."/>
            <person name="Larimer F."/>
            <person name="Land M.L."/>
            <person name="Mouttaki H."/>
            <person name="He Z."/>
            <person name="Zhou J."/>
            <person name="Hemme C.L."/>
        </authorList>
    </citation>
    <scope>NUCLEOTIDE SEQUENCE</scope>
    <source>
        <strain evidence="1">DSM 2782</strain>
    </source>
</reference>
<reference evidence="1" key="2">
    <citation type="submission" date="2011-01" db="EMBL/GenBank/DDBJ databases">
        <title>The Non-contiguous Finished genome of Clostridium papyrosolvens.</title>
        <authorList>
            <person name="Lucas S."/>
            <person name="Copeland A."/>
            <person name="Lapidus A."/>
            <person name="Cheng J.-F."/>
            <person name="Goodwin L."/>
            <person name="Pitluck S."/>
            <person name="Misra M."/>
            <person name="Chertkov O."/>
            <person name="Detter J.C."/>
            <person name="Han C."/>
            <person name="Tapia R."/>
            <person name="Land M."/>
            <person name="Hauser L."/>
            <person name="Kyrpides N."/>
            <person name="Ivanova N."/>
            <person name="Pagani I."/>
            <person name="Mouttaki H."/>
            <person name="He Z."/>
            <person name="Zhou J."/>
            <person name="Hemme C.L."/>
            <person name="Woyke T."/>
        </authorList>
    </citation>
    <scope>NUCLEOTIDE SEQUENCE [LARGE SCALE GENOMIC DNA]</scope>
    <source>
        <strain evidence="1">DSM 2782</strain>
    </source>
</reference>
<dbReference type="STRING" id="588581.Cpap_1489"/>
<keyword evidence="2" id="KW-1185">Reference proteome</keyword>